<keyword evidence="1" id="KW-0812">Transmembrane</keyword>
<organism evidence="2 3">
    <name type="scientific">Belliella aquatica</name>
    <dbReference type="NCBI Taxonomy" id="1323734"/>
    <lineage>
        <taxon>Bacteria</taxon>
        <taxon>Pseudomonadati</taxon>
        <taxon>Bacteroidota</taxon>
        <taxon>Cytophagia</taxon>
        <taxon>Cytophagales</taxon>
        <taxon>Cyclobacteriaceae</taxon>
        <taxon>Belliella</taxon>
    </lineage>
</organism>
<keyword evidence="1" id="KW-1133">Transmembrane helix</keyword>
<keyword evidence="1" id="KW-0472">Membrane</keyword>
<accession>A0ABQ1MYN7</accession>
<name>A0ABQ1MYN7_9BACT</name>
<evidence type="ECO:0000313" key="3">
    <source>
        <dbReference type="Proteomes" id="UP000635885"/>
    </source>
</evidence>
<dbReference type="Proteomes" id="UP000635885">
    <property type="component" value="Unassembled WGS sequence"/>
</dbReference>
<dbReference type="RefSeq" id="WP_188443689.1">
    <property type="nucleotide sequence ID" value="NZ_BMFD01000011.1"/>
</dbReference>
<reference evidence="3" key="1">
    <citation type="journal article" date="2019" name="Int. J. Syst. Evol. Microbiol.">
        <title>The Global Catalogue of Microorganisms (GCM) 10K type strain sequencing project: providing services to taxonomists for standard genome sequencing and annotation.</title>
        <authorList>
            <consortium name="The Broad Institute Genomics Platform"/>
            <consortium name="The Broad Institute Genome Sequencing Center for Infectious Disease"/>
            <person name="Wu L."/>
            <person name="Ma J."/>
        </authorList>
    </citation>
    <scope>NUCLEOTIDE SEQUENCE [LARGE SCALE GENOMIC DNA]</scope>
    <source>
        <strain evidence="3">CGMCC 1.12479</strain>
    </source>
</reference>
<proteinExistence type="predicted"/>
<protein>
    <submittedName>
        <fullName evidence="2">Uncharacterized protein</fullName>
    </submittedName>
</protein>
<evidence type="ECO:0000313" key="2">
    <source>
        <dbReference type="EMBL" id="GGC47573.1"/>
    </source>
</evidence>
<evidence type="ECO:0000256" key="1">
    <source>
        <dbReference type="SAM" id="Phobius"/>
    </source>
</evidence>
<sequence length="127" mass="14805">MEAAKKKIRSLLIKTILTILVIIIVNYFWQKDYNALEKRYVIGEVIRIVPAWGQSPDVQFNFILESKKYVNNTPKGIFKPKVGEFYVVEVPIFRKKKSRILLDHPVSDSIKSPVGSWKEIPEYLKPK</sequence>
<feature type="transmembrane region" description="Helical" evidence="1">
    <location>
        <begin position="12"/>
        <end position="29"/>
    </location>
</feature>
<gene>
    <name evidence="2" type="ORF">GCM10010993_27640</name>
</gene>
<dbReference type="EMBL" id="BMFD01000011">
    <property type="protein sequence ID" value="GGC47573.1"/>
    <property type="molecule type" value="Genomic_DNA"/>
</dbReference>
<keyword evidence="3" id="KW-1185">Reference proteome</keyword>
<comment type="caution">
    <text evidence="2">The sequence shown here is derived from an EMBL/GenBank/DDBJ whole genome shotgun (WGS) entry which is preliminary data.</text>
</comment>